<keyword evidence="2" id="KW-1185">Reference proteome</keyword>
<proteinExistence type="predicted"/>
<comment type="caution">
    <text evidence="1">The sequence shown here is derived from an EMBL/GenBank/DDBJ whole genome shotgun (WGS) entry which is preliminary data.</text>
</comment>
<reference evidence="2" key="1">
    <citation type="journal article" date="2019" name="Int. J. Syst. Evol. Microbiol.">
        <title>The Global Catalogue of Microorganisms (GCM) 10K type strain sequencing project: providing services to taxonomists for standard genome sequencing and annotation.</title>
        <authorList>
            <consortium name="The Broad Institute Genomics Platform"/>
            <consortium name="The Broad Institute Genome Sequencing Center for Infectious Disease"/>
            <person name="Wu L."/>
            <person name="Ma J."/>
        </authorList>
    </citation>
    <scope>NUCLEOTIDE SEQUENCE [LARGE SCALE GENOMIC DNA]</scope>
    <source>
        <strain evidence="2">JCM 18423</strain>
    </source>
</reference>
<dbReference type="RefSeq" id="WP_345370774.1">
    <property type="nucleotide sequence ID" value="NZ_BAABKD010000009.1"/>
</dbReference>
<dbReference type="Pfam" id="PF13433">
    <property type="entry name" value="Peripla_BP_5"/>
    <property type="match status" value="1"/>
</dbReference>
<dbReference type="EMBL" id="BAABKD010000009">
    <property type="protein sequence ID" value="GAA5090555.1"/>
    <property type="molecule type" value="Genomic_DNA"/>
</dbReference>
<dbReference type="SUPFAM" id="SSF53822">
    <property type="entry name" value="Periplasmic binding protein-like I"/>
    <property type="match status" value="1"/>
</dbReference>
<name>A0ABP9M7N7_9BURK</name>
<dbReference type="PANTHER" id="PTHR47628:SF1">
    <property type="entry name" value="ALIPHATIC AMIDASE EXPRESSION-REGULATING PROTEIN"/>
    <property type="match status" value="1"/>
</dbReference>
<evidence type="ECO:0000313" key="1">
    <source>
        <dbReference type="EMBL" id="GAA5090555.1"/>
    </source>
</evidence>
<dbReference type="InterPro" id="IPR028082">
    <property type="entry name" value="Peripla_BP_I"/>
</dbReference>
<evidence type="ECO:0000313" key="2">
    <source>
        <dbReference type="Proteomes" id="UP001500227"/>
    </source>
</evidence>
<protein>
    <submittedName>
        <fullName evidence="1">Transporter substrate-binding domain-containing protein</fullName>
    </submittedName>
</protein>
<gene>
    <name evidence="1" type="ORF">GCM10023337_15030</name>
</gene>
<organism evidence="1 2">
    <name type="scientific">Paenalcaligenes hermetiae</name>
    <dbReference type="NCBI Taxonomy" id="1157987"/>
    <lineage>
        <taxon>Bacteria</taxon>
        <taxon>Pseudomonadati</taxon>
        <taxon>Pseudomonadota</taxon>
        <taxon>Betaproteobacteria</taxon>
        <taxon>Burkholderiales</taxon>
        <taxon>Alcaligenaceae</taxon>
        <taxon>Paenalcaligenes</taxon>
    </lineage>
</organism>
<dbReference type="PANTHER" id="PTHR47628">
    <property type="match status" value="1"/>
</dbReference>
<dbReference type="Gene3D" id="3.40.50.2300">
    <property type="match status" value="2"/>
</dbReference>
<dbReference type="InterPro" id="IPR039570">
    <property type="entry name" value="AmiC_PBP1"/>
</dbReference>
<sequence>MCDPIYVGVLFSTSGLVSTIEQSQLKGTLFAIEQINAAGGIHGREIIPKYYNPGSSPGNYRVLAETLFQKDQVNVIFGGYKSSTRKAMLPVVEKWNKLLFYPTLYEGFECSKNIIYTGSVPNQNSVQLAEYLMEHYGPRVYLIGSDYIYPHESNRIMSDLIYQHPHGEKLAERYVPLNATLEDFRWIIQDIKHQQPDFIFSTVVGNATTALYQAYAKAKLDPYKMPIASLTTQEVEIAHMGADLGEGHIASAPYFQSLQTATNQQCLQLFRACFGPDAVVNAGWEAAYFQVHLYANALRQAQSEEIEQLLPALLKQEFHAPQGKIRIDPDNHHTYLQPRIGIADANGQFRVVWESPVAIKPDPYLVTHTFSKTPLSI</sequence>
<dbReference type="Proteomes" id="UP001500227">
    <property type="component" value="Unassembled WGS sequence"/>
</dbReference>
<accession>A0ABP9M7N7</accession>
<dbReference type="CDD" id="cd06357">
    <property type="entry name" value="PBP1_AmiC"/>
    <property type="match status" value="1"/>
</dbReference>